<dbReference type="PROSITE" id="PS50234">
    <property type="entry name" value="VWFA"/>
    <property type="match status" value="1"/>
</dbReference>
<dbReference type="InterPro" id="IPR006538">
    <property type="entry name" value="CobT"/>
</dbReference>
<dbReference type="OrthoDB" id="9764783at2"/>
<dbReference type="InterPro" id="IPR051928">
    <property type="entry name" value="NorD/CobT"/>
</dbReference>
<evidence type="ECO:0000259" key="1">
    <source>
        <dbReference type="PROSITE" id="PS50234"/>
    </source>
</evidence>
<dbReference type="GO" id="GO:0009236">
    <property type="term" value="P:cobalamin biosynthetic process"/>
    <property type="evidence" value="ECO:0007669"/>
    <property type="project" value="InterPro"/>
</dbReference>
<sequence length="572" mass="62952">MTELGSLSSEGRSHREEAILEKRMASVFRALSGDPGVDLWAHRPVDFRGTLPMNAPHLYPNPRTSGLGSLRGATDAMAMRRRFSDLEVHRALLPDAREERLLVEILEQCRCESLAVQSGVRANLSLRHADWRSEYLRSRLHETHLGMLLFTVILITRAALTREPITPVESDLIEEARFELSADLGPFLPSLKATRHDQHAFAEVARDLARTIAGRIIALEDRESTLTGARERRAKVNLPLVFDVSEELFAPAPDSTGGRLHVAHGYRIWDTSFDRTSHITDLVRAESLRSGRRTIAEEAARLAVPLTPVVTRLHSVIDDVTDVHEAVDADEGILDSSRLTRLLTSPGDPRVFRGRSQRPETDCAVTFLLDLSGSMKPHTARLGALLDVIVTALDRLDVSTEILGFTTNAWSGGRLRRDWKKAGSPADPGRLNEVHHIVLKAAHSSWRRSRTHLGGILKTSLFREGIDPEGLRWAVDRLRSQQAAKSAVVVISDGLPADSATGEANDEHFLARDLEATVARLRRAGDIGVIGLGVGTDPSLFYPVGVEVDAEDVGNAASVRAIVDALRAVLRR</sequence>
<dbReference type="Pfam" id="PF11775">
    <property type="entry name" value="CobT_C"/>
    <property type="match status" value="1"/>
</dbReference>
<dbReference type="PIRSF" id="PIRSF031715">
    <property type="entry name" value="Cob_chel_CobT"/>
    <property type="match status" value="1"/>
</dbReference>
<dbReference type="InterPro" id="IPR025861">
    <property type="entry name" value="CobT_VWA_dom"/>
</dbReference>
<keyword evidence="3" id="KW-1185">Reference proteome</keyword>
<dbReference type="PANTHER" id="PTHR41248:SF1">
    <property type="entry name" value="NORD PROTEIN"/>
    <property type="match status" value="1"/>
</dbReference>
<dbReference type="SUPFAM" id="SSF53300">
    <property type="entry name" value="vWA-like"/>
    <property type="match status" value="1"/>
</dbReference>
<feature type="domain" description="VWFA" evidence="1">
    <location>
        <begin position="364"/>
        <end position="537"/>
    </location>
</feature>
<dbReference type="InterPro" id="IPR002035">
    <property type="entry name" value="VWF_A"/>
</dbReference>
<reference evidence="2 3" key="1">
    <citation type="submission" date="2019-07" db="EMBL/GenBank/DDBJ databases">
        <title>Draft genome sequence of Brevibacterium aurantiacum XU54 isolated from Xinjiang China.</title>
        <authorList>
            <person name="Xu X."/>
        </authorList>
    </citation>
    <scope>NUCLEOTIDE SEQUENCE [LARGE SCALE GENOMIC DNA]</scope>
    <source>
        <strain evidence="2 3">XU54</strain>
    </source>
</reference>
<dbReference type="InterPro" id="IPR036465">
    <property type="entry name" value="vWFA_dom_sf"/>
</dbReference>
<dbReference type="RefSeq" id="WP_143922600.1">
    <property type="nucleotide sequence ID" value="NZ_VLTK01000005.1"/>
</dbReference>
<comment type="caution">
    <text evidence="2">The sequence shown here is derived from an EMBL/GenBank/DDBJ whole genome shotgun (WGS) entry which is preliminary data.</text>
</comment>
<protein>
    <submittedName>
        <fullName evidence="2">Cobalt chelatase</fullName>
    </submittedName>
</protein>
<dbReference type="AlphaFoldDB" id="A0A556CFE4"/>
<evidence type="ECO:0000313" key="3">
    <source>
        <dbReference type="Proteomes" id="UP000316406"/>
    </source>
</evidence>
<evidence type="ECO:0000313" key="2">
    <source>
        <dbReference type="EMBL" id="TSI16165.1"/>
    </source>
</evidence>
<dbReference type="Pfam" id="PF06213">
    <property type="entry name" value="CobT"/>
    <property type="match status" value="1"/>
</dbReference>
<dbReference type="Gene3D" id="3.40.50.410">
    <property type="entry name" value="von Willebrand factor, type A domain"/>
    <property type="match status" value="1"/>
</dbReference>
<accession>A0A556CFE4</accession>
<dbReference type="PANTHER" id="PTHR41248">
    <property type="entry name" value="NORD PROTEIN"/>
    <property type="match status" value="1"/>
</dbReference>
<organism evidence="2 3">
    <name type="scientific">Brevibacterium aurantiacum</name>
    <dbReference type="NCBI Taxonomy" id="273384"/>
    <lineage>
        <taxon>Bacteria</taxon>
        <taxon>Bacillati</taxon>
        <taxon>Actinomycetota</taxon>
        <taxon>Actinomycetes</taxon>
        <taxon>Micrococcales</taxon>
        <taxon>Brevibacteriaceae</taxon>
        <taxon>Brevibacterium</taxon>
    </lineage>
</organism>
<gene>
    <name evidence="2" type="ORF">FO013_11120</name>
</gene>
<proteinExistence type="predicted"/>
<dbReference type="Proteomes" id="UP000316406">
    <property type="component" value="Unassembled WGS sequence"/>
</dbReference>
<dbReference type="EMBL" id="VLTK01000005">
    <property type="protein sequence ID" value="TSI16165.1"/>
    <property type="molecule type" value="Genomic_DNA"/>
</dbReference>
<name>A0A556CFE4_BREAU</name>